<keyword evidence="1" id="KW-0472">Membrane</keyword>
<feature type="transmembrane region" description="Helical" evidence="1">
    <location>
        <begin position="37"/>
        <end position="62"/>
    </location>
</feature>
<name>A0A9X1HZ38_9BACT</name>
<accession>A0A9X1HZ38</accession>
<keyword evidence="1" id="KW-1133">Transmembrane helix</keyword>
<dbReference type="AlphaFoldDB" id="A0A9X1HZ38"/>
<gene>
    <name evidence="2" type="ORF">LDX50_30565</name>
</gene>
<evidence type="ECO:0000313" key="3">
    <source>
        <dbReference type="Proteomes" id="UP001139409"/>
    </source>
</evidence>
<reference evidence="2" key="1">
    <citation type="submission" date="2021-09" db="EMBL/GenBank/DDBJ databases">
        <title>Fulvivirga sp. isolated from coastal sediment.</title>
        <authorList>
            <person name="Yu H."/>
        </authorList>
    </citation>
    <scope>NUCLEOTIDE SEQUENCE</scope>
    <source>
        <strain evidence="2">1062</strain>
    </source>
</reference>
<proteinExistence type="predicted"/>
<dbReference type="Proteomes" id="UP001139409">
    <property type="component" value="Unassembled WGS sequence"/>
</dbReference>
<evidence type="ECO:0000256" key="1">
    <source>
        <dbReference type="SAM" id="Phobius"/>
    </source>
</evidence>
<keyword evidence="3" id="KW-1185">Reference proteome</keyword>
<dbReference type="EMBL" id="JAIXNE010000012">
    <property type="protein sequence ID" value="MCA6079252.1"/>
    <property type="molecule type" value="Genomic_DNA"/>
</dbReference>
<organism evidence="2 3">
    <name type="scientific">Fulvivirga sedimenti</name>
    <dbReference type="NCBI Taxonomy" id="2879465"/>
    <lineage>
        <taxon>Bacteria</taxon>
        <taxon>Pseudomonadati</taxon>
        <taxon>Bacteroidota</taxon>
        <taxon>Cytophagia</taxon>
        <taxon>Cytophagales</taxon>
        <taxon>Fulvivirgaceae</taxon>
        <taxon>Fulvivirga</taxon>
    </lineage>
</organism>
<keyword evidence="1" id="KW-0812">Transmembrane</keyword>
<dbReference type="RefSeq" id="WP_225700109.1">
    <property type="nucleotide sequence ID" value="NZ_JAIXNE010000012.1"/>
</dbReference>
<evidence type="ECO:0000313" key="2">
    <source>
        <dbReference type="EMBL" id="MCA6079252.1"/>
    </source>
</evidence>
<feature type="transmembrane region" description="Helical" evidence="1">
    <location>
        <begin position="68"/>
        <end position="88"/>
    </location>
</feature>
<sequence>MSLISRLFQAPVNFVEHKVDEVRGEVRTELADGLASVSVYAMLAGVGMFCALFFSTAIALAIGLWTGSYAIGFGVVGVVYLIIVVYIWRLTKNEEFMEKLRLRFHRWMKVPVKEQKRRNMESAPFENDI</sequence>
<comment type="caution">
    <text evidence="2">The sequence shown here is derived from an EMBL/GenBank/DDBJ whole genome shotgun (WGS) entry which is preliminary data.</text>
</comment>
<protein>
    <submittedName>
        <fullName evidence="2">Phage holin family protein</fullName>
    </submittedName>
</protein>